<organism evidence="2 3">
    <name type="scientific">Roseateles flavus</name>
    <dbReference type="NCBI Taxonomy" id="3149041"/>
    <lineage>
        <taxon>Bacteria</taxon>
        <taxon>Pseudomonadati</taxon>
        <taxon>Pseudomonadota</taxon>
        <taxon>Betaproteobacteria</taxon>
        <taxon>Burkholderiales</taxon>
        <taxon>Sphaerotilaceae</taxon>
        <taxon>Roseateles</taxon>
    </lineage>
</organism>
<keyword evidence="1" id="KW-0472">Membrane</keyword>
<keyword evidence="3" id="KW-1185">Reference proteome</keyword>
<dbReference type="EMBL" id="JBDPZC010000011">
    <property type="protein sequence ID" value="MEO3715005.1"/>
    <property type="molecule type" value="Genomic_DNA"/>
</dbReference>
<gene>
    <name evidence="2" type="ORF">ABDJ40_19745</name>
</gene>
<name>A0ABV0GIY6_9BURK</name>
<feature type="transmembrane region" description="Helical" evidence="1">
    <location>
        <begin position="159"/>
        <end position="180"/>
    </location>
</feature>
<feature type="transmembrane region" description="Helical" evidence="1">
    <location>
        <begin position="71"/>
        <end position="89"/>
    </location>
</feature>
<feature type="transmembrane region" description="Helical" evidence="1">
    <location>
        <begin position="405"/>
        <end position="424"/>
    </location>
</feature>
<feature type="transmembrane region" description="Helical" evidence="1">
    <location>
        <begin position="274"/>
        <end position="293"/>
    </location>
</feature>
<dbReference type="Proteomes" id="UP001462640">
    <property type="component" value="Unassembled WGS sequence"/>
</dbReference>
<feature type="transmembrane region" description="Helical" evidence="1">
    <location>
        <begin position="238"/>
        <end position="262"/>
    </location>
</feature>
<feature type="transmembrane region" description="Helical" evidence="1">
    <location>
        <begin position="95"/>
        <end position="113"/>
    </location>
</feature>
<feature type="transmembrane region" description="Helical" evidence="1">
    <location>
        <begin position="134"/>
        <end position="153"/>
    </location>
</feature>
<feature type="transmembrane region" description="Helical" evidence="1">
    <location>
        <begin position="377"/>
        <end position="399"/>
    </location>
</feature>
<protein>
    <recommendedName>
        <fullName evidence="4">MFS transporter</fullName>
    </recommendedName>
</protein>
<proteinExistence type="predicted"/>
<evidence type="ECO:0000313" key="2">
    <source>
        <dbReference type="EMBL" id="MEO3715005.1"/>
    </source>
</evidence>
<evidence type="ECO:0000313" key="3">
    <source>
        <dbReference type="Proteomes" id="UP001462640"/>
    </source>
</evidence>
<evidence type="ECO:0008006" key="4">
    <source>
        <dbReference type="Google" id="ProtNLM"/>
    </source>
</evidence>
<reference evidence="2 3" key="1">
    <citation type="submission" date="2024-05" db="EMBL/GenBank/DDBJ databases">
        <title>Roseateles sp. 2.12 16S ribosomal RNA gene Genome sequencing and assembly.</title>
        <authorList>
            <person name="Woo H."/>
        </authorList>
    </citation>
    <scope>NUCLEOTIDE SEQUENCE [LARGE SCALE GENOMIC DNA]</scope>
    <source>
        <strain evidence="2 3">2.12</strain>
    </source>
</reference>
<comment type="caution">
    <text evidence="2">The sequence shown here is derived from an EMBL/GenBank/DDBJ whole genome shotgun (WGS) entry which is preliminary data.</text>
</comment>
<keyword evidence="1" id="KW-0812">Transmembrane</keyword>
<accession>A0ABV0GIY6</accession>
<keyword evidence="1" id="KW-1133">Transmembrane helix</keyword>
<evidence type="ECO:0000256" key="1">
    <source>
        <dbReference type="SAM" id="Phobius"/>
    </source>
</evidence>
<feature type="transmembrane region" description="Helical" evidence="1">
    <location>
        <begin position="330"/>
        <end position="351"/>
    </location>
</feature>
<feature type="transmembrane region" description="Helical" evidence="1">
    <location>
        <begin position="302"/>
        <end position="324"/>
    </location>
</feature>
<dbReference type="RefSeq" id="WP_347612221.1">
    <property type="nucleotide sequence ID" value="NZ_JBDPZC010000011.1"/>
</dbReference>
<feature type="transmembrane region" description="Helical" evidence="1">
    <location>
        <begin position="39"/>
        <end position="59"/>
    </location>
</feature>
<sequence length="428" mass="44344">MSRGGRWARNAAFLSFSFANTACITVFPQHRFWGHPQEAMWTSLVLLGGALAALLGLAWATRQRSAALRPLSVGLGCAVYAALLLTAGSDALRSPWVYALVVWALSFASGALMQRFDERSVQQAGLDGRVANDLSISLLRFLGMLLAPGAFSLMPPGGAAAQVLLLAMVVLVAFSGWQLLVAQERVVQGAVQGEEPGVDAAIRSAGAPSSAPAAAAASASAPGSAAGSTPAAPAKAEWMLWAAGVLVYANYCVLASAAPFLLRDLLAQAGAMERAWLLISLVYAAAMLSNALVQWRRWAPRLAWLQGAPATLALVGACLLLPTAASAGGLLLQALASLALGAAFGLFMMGYRDHLTRQALQLQRPALLARYNQLPRWATLLAFGVLAALAGLASAQAGLSLAQGVAAYLLGSSLGVMGMGARWGRRAG</sequence>